<organism evidence="2 3">
    <name type="scientific">Saccharothrix syringae</name>
    <name type="common">Nocardiopsis syringae</name>
    <dbReference type="NCBI Taxonomy" id="103733"/>
    <lineage>
        <taxon>Bacteria</taxon>
        <taxon>Bacillati</taxon>
        <taxon>Actinomycetota</taxon>
        <taxon>Actinomycetes</taxon>
        <taxon>Pseudonocardiales</taxon>
        <taxon>Pseudonocardiaceae</taxon>
        <taxon>Saccharothrix</taxon>
    </lineage>
</organism>
<dbReference type="Proteomes" id="UP000325787">
    <property type="component" value="Chromosome"/>
</dbReference>
<dbReference type="CDD" id="cd04301">
    <property type="entry name" value="NAT_SF"/>
    <property type="match status" value="1"/>
</dbReference>
<protein>
    <submittedName>
        <fullName evidence="2">N-acetyltransferase</fullName>
    </submittedName>
</protein>
<dbReference type="InterPro" id="IPR016181">
    <property type="entry name" value="Acyl_CoA_acyltransferase"/>
</dbReference>
<gene>
    <name evidence="2" type="ORF">EKG83_42645</name>
</gene>
<dbReference type="Pfam" id="PF00583">
    <property type="entry name" value="Acetyltransf_1"/>
    <property type="match status" value="1"/>
</dbReference>
<evidence type="ECO:0000313" key="3">
    <source>
        <dbReference type="Proteomes" id="UP000325787"/>
    </source>
</evidence>
<feature type="domain" description="N-acetyltransferase" evidence="1">
    <location>
        <begin position="20"/>
        <end position="207"/>
    </location>
</feature>
<evidence type="ECO:0000313" key="2">
    <source>
        <dbReference type="EMBL" id="QFZ23250.1"/>
    </source>
</evidence>
<accession>A0A5Q0HBR0</accession>
<dbReference type="PROSITE" id="PS51186">
    <property type="entry name" value="GNAT"/>
    <property type="match status" value="1"/>
</dbReference>
<dbReference type="InterPro" id="IPR000182">
    <property type="entry name" value="GNAT_dom"/>
</dbReference>
<dbReference type="GO" id="GO:0016747">
    <property type="term" value="F:acyltransferase activity, transferring groups other than amino-acyl groups"/>
    <property type="evidence" value="ECO:0007669"/>
    <property type="project" value="InterPro"/>
</dbReference>
<dbReference type="KEGG" id="ssyi:EKG83_42645"/>
<dbReference type="EMBL" id="CP034550">
    <property type="protein sequence ID" value="QFZ23250.1"/>
    <property type="molecule type" value="Genomic_DNA"/>
</dbReference>
<evidence type="ECO:0000259" key="1">
    <source>
        <dbReference type="PROSITE" id="PS51186"/>
    </source>
</evidence>
<dbReference type="AlphaFoldDB" id="A0A5Q0HBR0"/>
<name>A0A5Q0HBR0_SACSY</name>
<dbReference type="Gene3D" id="3.40.630.30">
    <property type="match status" value="1"/>
</dbReference>
<proteinExistence type="predicted"/>
<keyword evidence="2" id="KW-0808">Transferase</keyword>
<dbReference type="OrthoDB" id="3239945at2"/>
<dbReference type="SUPFAM" id="SSF55729">
    <property type="entry name" value="Acyl-CoA N-acyltransferases (Nat)"/>
    <property type="match status" value="1"/>
</dbReference>
<keyword evidence="3" id="KW-1185">Reference proteome</keyword>
<reference evidence="3" key="1">
    <citation type="journal article" date="2021" name="Curr. Microbiol.">
        <title>Complete genome of nocamycin-producing strain Saccharothrix syringae NRRL B-16468 reveals the biosynthetic potential for secondary metabolites.</title>
        <authorList>
            <person name="Mo X."/>
            <person name="Yang S."/>
        </authorList>
    </citation>
    <scope>NUCLEOTIDE SEQUENCE [LARGE SCALE GENOMIC DNA]</scope>
    <source>
        <strain evidence="3">ATCC 51364 / DSM 43886 / JCM 6844 / KCTC 9398 / NBRC 14523 / NRRL B-16468 / INA 2240</strain>
    </source>
</reference>
<sequence length="207" mass="22187">MGSGGRARPGWCGRCGGSAVRVVELTGETWPLLEELFGPNGARAGCWCTWFWQSPARMRANGSAGNRELLRSRAREGAPPGLLALEGERPVGWVAVAPRSSYPRLARSPVAAPVPADEDTTGTWSVTCFFVHRTARRRGLGAELLEHAVRFAHDRGALLVEGYPVDTGGAKAASGDLYHGTLGMFLDAGFELVERRGAHRALVRLAP</sequence>